<evidence type="ECO:0000256" key="2">
    <source>
        <dbReference type="ARBA" id="ARBA00022679"/>
    </source>
</evidence>
<evidence type="ECO:0000256" key="7">
    <source>
        <dbReference type="SAM" id="MobiDB-lite"/>
    </source>
</evidence>
<accession>A0A5B8MBU3</accession>
<proteinExistence type="predicted"/>
<dbReference type="InterPro" id="IPR050205">
    <property type="entry name" value="CDPK_Ser/Thr_kinases"/>
</dbReference>
<dbReference type="STRING" id="1764295.A0A5B8MBU3"/>
<protein>
    <submittedName>
        <fullName evidence="9">Serine/threonine protein kinase</fullName>
    </submittedName>
</protein>
<dbReference type="EMBL" id="CP031034">
    <property type="protein sequence ID" value="QDZ17843.1"/>
    <property type="molecule type" value="Genomic_DNA"/>
</dbReference>
<dbReference type="PROSITE" id="PS50011">
    <property type="entry name" value="PROTEIN_KINASE_DOM"/>
    <property type="match status" value="1"/>
</dbReference>
<reference evidence="9 10" key="1">
    <citation type="submission" date="2018-07" db="EMBL/GenBank/DDBJ databases">
        <title>The complete nuclear genome of the prasinophyte Chloropicon primus (CCMP1205).</title>
        <authorList>
            <person name="Pombert J.-F."/>
            <person name="Otis C."/>
            <person name="Turmel M."/>
            <person name="Lemieux C."/>
        </authorList>
    </citation>
    <scope>NUCLEOTIDE SEQUENCE [LARGE SCALE GENOMIC DNA]</scope>
    <source>
        <strain evidence="9 10">CCMP1205</strain>
    </source>
</reference>
<dbReference type="PROSITE" id="PS00108">
    <property type="entry name" value="PROTEIN_KINASE_ST"/>
    <property type="match status" value="1"/>
</dbReference>
<dbReference type="CDD" id="cd05117">
    <property type="entry name" value="STKc_CAMK"/>
    <property type="match status" value="1"/>
</dbReference>
<organism evidence="9 10">
    <name type="scientific">Chloropicon primus</name>
    <dbReference type="NCBI Taxonomy" id="1764295"/>
    <lineage>
        <taxon>Eukaryota</taxon>
        <taxon>Viridiplantae</taxon>
        <taxon>Chlorophyta</taxon>
        <taxon>Chloropicophyceae</taxon>
        <taxon>Chloropicales</taxon>
        <taxon>Chloropicaceae</taxon>
        <taxon>Chloropicon</taxon>
    </lineage>
</organism>
<keyword evidence="10" id="KW-1185">Reference proteome</keyword>
<evidence type="ECO:0000256" key="5">
    <source>
        <dbReference type="ARBA" id="ARBA00022840"/>
    </source>
</evidence>
<dbReference type="SMART" id="SM00220">
    <property type="entry name" value="S_TKc"/>
    <property type="match status" value="1"/>
</dbReference>
<dbReference type="InterPro" id="IPR008271">
    <property type="entry name" value="Ser/Thr_kinase_AS"/>
</dbReference>
<dbReference type="PROSITE" id="PS00107">
    <property type="entry name" value="PROTEIN_KINASE_ATP"/>
    <property type="match status" value="1"/>
</dbReference>
<feature type="domain" description="Protein kinase" evidence="8">
    <location>
        <begin position="151"/>
        <end position="425"/>
    </location>
</feature>
<dbReference type="Gene3D" id="1.10.510.10">
    <property type="entry name" value="Transferase(Phosphotransferase) domain 1"/>
    <property type="match status" value="1"/>
</dbReference>
<dbReference type="AlphaFoldDB" id="A0A5B8MBU3"/>
<dbReference type="Pfam" id="PF00069">
    <property type="entry name" value="Pkinase"/>
    <property type="match status" value="1"/>
</dbReference>
<dbReference type="OrthoDB" id="40902at2759"/>
<feature type="binding site" evidence="6">
    <location>
        <position position="180"/>
    </location>
    <ligand>
        <name>ATP</name>
        <dbReference type="ChEBI" id="CHEBI:30616"/>
    </ligand>
</feature>
<keyword evidence="1 9" id="KW-0723">Serine/threonine-protein kinase</keyword>
<evidence type="ECO:0000313" key="9">
    <source>
        <dbReference type="EMBL" id="QDZ17843.1"/>
    </source>
</evidence>
<evidence type="ECO:0000256" key="3">
    <source>
        <dbReference type="ARBA" id="ARBA00022741"/>
    </source>
</evidence>
<keyword evidence="4 9" id="KW-0418">Kinase</keyword>
<dbReference type="GO" id="GO:0005524">
    <property type="term" value="F:ATP binding"/>
    <property type="evidence" value="ECO:0007669"/>
    <property type="project" value="UniProtKB-UniRule"/>
</dbReference>
<dbReference type="GO" id="GO:0004674">
    <property type="term" value="F:protein serine/threonine kinase activity"/>
    <property type="evidence" value="ECO:0007669"/>
    <property type="project" value="UniProtKB-KW"/>
</dbReference>
<evidence type="ECO:0000313" key="10">
    <source>
        <dbReference type="Proteomes" id="UP000316726"/>
    </source>
</evidence>
<evidence type="ECO:0000256" key="1">
    <source>
        <dbReference type="ARBA" id="ARBA00022527"/>
    </source>
</evidence>
<feature type="compositionally biased region" description="Low complexity" evidence="7">
    <location>
        <begin position="501"/>
        <end position="513"/>
    </location>
</feature>
<name>A0A5B8MBU3_9CHLO</name>
<keyword evidence="5 6" id="KW-0067">ATP-binding</keyword>
<gene>
    <name evidence="9" type="ORF">A3770_01p03610</name>
</gene>
<keyword evidence="2" id="KW-0808">Transferase</keyword>
<dbReference type="PANTHER" id="PTHR24349">
    <property type="entry name" value="SERINE/THREONINE-PROTEIN KINASE"/>
    <property type="match status" value="1"/>
</dbReference>
<dbReference type="InterPro" id="IPR000719">
    <property type="entry name" value="Prot_kinase_dom"/>
</dbReference>
<dbReference type="InterPro" id="IPR017441">
    <property type="entry name" value="Protein_kinase_ATP_BS"/>
</dbReference>
<dbReference type="SUPFAM" id="SSF56112">
    <property type="entry name" value="Protein kinase-like (PK-like)"/>
    <property type="match status" value="1"/>
</dbReference>
<feature type="compositionally biased region" description="Gly residues" evidence="7">
    <location>
        <begin position="14"/>
        <end position="35"/>
    </location>
</feature>
<dbReference type="Proteomes" id="UP000316726">
    <property type="component" value="Chromosome 1"/>
</dbReference>
<keyword evidence="3 6" id="KW-0547">Nucleotide-binding</keyword>
<feature type="region of interest" description="Disordered" evidence="7">
    <location>
        <begin position="501"/>
        <end position="541"/>
    </location>
</feature>
<evidence type="ECO:0000259" key="8">
    <source>
        <dbReference type="PROSITE" id="PS50011"/>
    </source>
</evidence>
<dbReference type="InterPro" id="IPR011009">
    <property type="entry name" value="Kinase-like_dom_sf"/>
</dbReference>
<sequence length="550" mass="60317">MNTLRIADALENFGSGGHGNEGGGGESGAVRGTGRGSAFPRQDFESSHDAKTRKRSKSSESFYANKRPEGLRPLQERPNAYLGQKLFTAKVQDAHQRLANRRCDVVPGRANFQNCIPRYPTSPDQLGQGDEEIALLRSRVHVNHTDFNLEYDLGGTIGQGTFGKVKKATDKERGDVVAVKMLGGKSFGTNELRAFLNECDILSEIEHANVPILHGVYECSRKYTMIMEYASGGELFERIQSQGSFNEEAAANITRQLLSVLQYIHDKNIAHRDLKPENILFADCERDLAKSTVKLIDFGFAKRMAQGSSASEASRPKPTQSSFQTRLGSPNYVAPEILTSKIGYGVEVDVWSLGVILYIMLCGYFPFYHENERELYRQIRKGSFDMPSEDWSHVSDAAKDLVNSMLKTDPRLRASAADCLRHPWIAKPGVASKQPFPQASRDKLDEFLDSQKKVPKLKKVMDKVLNPFRHSPKKGISPGHLAGEDARARARGGGEVLMTATTVGGASTSTNATETHSKESISSPLHGGEDGWSTPKSTSKGGCAGGCCIQ</sequence>
<dbReference type="FunFam" id="1.10.510.10:FF:000571">
    <property type="entry name" value="Maternal embryonic leucine zipper kinase"/>
    <property type="match status" value="1"/>
</dbReference>
<evidence type="ECO:0000256" key="6">
    <source>
        <dbReference type="PROSITE-ProRule" id="PRU10141"/>
    </source>
</evidence>
<evidence type="ECO:0000256" key="4">
    <source>
        <dbReference type="ARBA" id="ARBA00022777"/>
    </source>
</evidence>
<feature type="region of interest" description="Disordered" evidence="7">
    <location>
        <begin position="12"/>
        <end position="77"/>
    </location>
</feature>